<name>A0A139AW89_GONPJ</name>
<dbReference type="Proteomes" id="UP000070544">
    <property type="component" value="Unassembled WGS sequence"/>
</dbReference>
<reference evidence="2 3" key="1">
    <citation type="journal article" date="2015" name="Genome Biol. Evol.">
        <title>Phylogenomic analyses indicate that early fungi evolved digesting cell walls of algal ancestors of land plants.</title>
        <authorList>
            <person name="Chang Y."/>
            <person name="Wang S."/>
            <person name="Sekimoto S."/>
            <person name="Aerts A.L."/>
            <person name="Choi C."/>
            <person name="Clum A."/>
            <person name="LaButti K.M."/>
            <person name="Lindquist E.A."/>
            <person name="Yee Ngan C."/>
            <person name="Ohm R.A."/>
            <person name="Salamov A.A."/>
            <person name="Grigoriev I.V."/>
            <person name="Spatafora J.W."/>
            <person name="Berbee M.L."/>
        </authorList>
    </citation>
    <scope>NUCLEOTIDE SEQUENCE [LARGE SCALE GENOMIC DNA]</scope>
    <source>
        <strain evidence="2 3">JEL478</strain>
    </source>
</reference>
<dbReference type="EMBL" id="KQ965734">
    <property type="protein sequence ID" value="KXS20977.1"/>
    <property type="molecule type" value="Genomic_DNA"/>
</dbReference>
<dbReference type="OrthoDB" id="299997at2759"/>
<dbReference type="Pfam" id="PF14623">
    <property type="entry name" value="Vint"/>
    <property type="match status" value="1"/>
</dbReference>
<dbReference type="InterPro" id="IPR051266">
    <property type="entry name" value="CLCR"/>
</dbReference>
<dbReference type="PROSITE" id="PS50234">
    <property type="entry name" value="VWFA"/>
    <property type="match status" value="1"/>
</dbReference>
<feature type="domain" description="VWFA" evidence="1">
    <location>
        <begin position="67"/>
        <end position="269"/>
    </location>
</feature>
<dbReference type="Pfam" id="PF14624">
    <property type="entry name" value="Vwaint"/>
    <property type="match status" value="1"/>
</dbReference>
<evidence type="ECO:0000259" key="1">
    <source>
        <dbReference type="PROSITE" id="PS50234"/>
    </source>
</evidence>
<dbReference type="SMART" id="SM00327">
    <property type="entry name" value="VWA"/>
    <property type="match status" value="1"/>
</dbReference>
<sequence length="795" mass="83798">MSALKLRVSAAPLSAADLPKLTKNPASASHDEYLVHVSVVPSVHPHSSDGVTLPAEQSQTLPTTPVDIIAVVDVSGSMGSEATLLTENGTTESGGLTILDVVKHAVRTIIHTLGPEDRLGVVAFSDGASVVVPLTLMTDAGKSEADDLLWSLREDSSTNLWAGLECATKLFSSLASEAPPRQSTRHIFLLTDGQPNSVPSTATMLSSLRSIRDSSPGGHFPADALTTFGFGYYLDSDLLLALAVHSGRPSMYSFIPDPGMVGTAFVNAVSSAVCKVPVRNVRVALEVEGPQGTQVHKAEGEDAATGAQTPIQIADWGCQIDVGTVAYGQPRDTVLRVQVPKPAAGTPPSAVKLHAVLKYDLLSKEQADINGTEISSTLALPPTSSTSPNPLLTHHHLRLLFSRTLFHALVNTPTNSLGSEEAPGPALLSAQAALGDYIALARGKFNEIQTAGRGTDPASDVVGDLKALLEDAEGQATMALSRASYYQKWGNHYLKSLARAHVLQECANFKDPGLQRYSKALQDASLFSRTRDAADAVFANLQITGTLVQYDDYGRGGGGGGGGQRVNMAAWNSSGNPCFPATTSILLADMTHAPVSSLRRGTLVVSPYMHPDGTAGLGTARVRTVLESRVVGGVCDLVGLVGKTGKGVVQVFGSAEEGDQVLQITPWHPVAHLGKSGPKWVFPAELQAARPMPVPSVCSIILEPVFTDLTISDGPTGHIVARPHAVLLSTSHIPVITLAHGLDDSARVVETAPGYPEHWKSLTRVVGHEVWGGDGVVEELKGREGWDEGWVRIGW</sequence>
<dbReference type="SUPFAM" id="SSF53300">
    <property type="entry name" value="vWA-like"/>
    <property type="match status" value="1"/>
</dbReference>
<dbReference type="Pfam" id="PF13519">
    <property type="entry name" value="VWA_2"/>
    <property type="match status" value="1"/>
</dbReference>
<keyword evidence="3" id="KW-1185">Reference proteome</keyword>
<organism evidence="2 3">
    <name type="scientific">Gonapodya prolifera (strain JEL478)</name>
    <name type="common">Monoblepharis prolifera</name>
    <dbReference type="NCBI Taxonomy" id="1344416"/>
    <lineage>
        <taxon>Eukaryota</taxon>
        <taxon>Fungi</taxon>
        <taxon>Fungi incertae sedis</taxon>
        <taxon>Chytridiomycota</taxon>
        <taxon>Chytridiomycota incertae sedis</taxon>
        <taxon>Monoblepharidomycetes</taxon>
        <taxon>Monoblepharidales</taxon>
        <taxon>Gonapodyaceae</taxon>
        <taxon>Gonapodya</taxon>
    </lineage>
</organism>
<dbReference type="InterPro" id="IPR032838">
    <property type="entry name" value="Vwaint_dom"/>
</dbReference>
<evidence type="ECO:0000313" key="3">
    <source>
        <dbReference type="Proteomes" id="UP000070544"/>
    </source>
</evidence>
<dbReference type="InterPro" id="IPR039510">
    <property type="entry name" value="Vint_dom"/>
</dbReference>
<dbReference type="PANTHER" id="PTHR10579">
    <property type="entry name" value="CALCIUM-ACTIVATED CHLORIDE CHANNEL REGULATOR"/>
    <property type="match status" value="1"/>
</dbReference>
<dbReference type="AlphaFoldDB" id="A0A139AW89"/>
<dbReference type="Gene3D" id="3.40.50.410">
    <property type="entry name" value="von Willebrand factor, type A domain"/>
    <property type="match status" value="1"/>
</dbReference>
<dbReference type="InterPro" id="IPR036465">
    <property type="entry name" value="vWFA_dom_sf"/>
</dbReference>
<dbReference type="STRING" id="1344416.A0A139AW89"/>
<accession>A0A139AW89</accession>
<gene>
    <name evidence="2" type="ORF">M427DRAFT_51930</name>
</gene>
<dbReference type="InterPro" id="IPR002035">
    <property type="entry name" value="VWF_A"/>
</dbReference>
<evidence type="ECO:0000313" key="2">
    <source>
        <dbReference type="EMBL" id="KXS20977.1"/>
    </source>
</evidence>
<dbReference type="PANTHER" id="PTHR10579:SF156">
    <property type="entry name" value="VWFA DOMAIN-CONTAINING PROTEIN"/>
    <property type="match status" value="1"/>
</dbReference>
<protein>
    <recommendedName>
        <fullName evidence="1">VWFA domain-containing protein</fullName>
    </recommendedName>
</protein>
<proteinExistence type="predicted"/>